<comment type="caution">
    <text evidence="1">The sequence shown here is derived from an EMBL/GenBank/DDBJ whole genome shotgun (WGS) entry which is preliminary data.</text>
</comment>
<evidence type="ECO:0000313" key="2">
    <source>
        <dbReference type="Proteomes" id="UP001212327"/>
    </source>
</evidence>
<accession>A0AAW6A8N7</accession>
<gene>
    <name evidence="1" type="ORF">PGA78_12610</name>
</gene>
<proteinExistence type="predicted"/>
<organism evidence="1 2">
    <name type="scientific">Lacticaseibacillus paracasei</name>
    <name type="common">Lactobacillus paracasei</name>
    <dbReference type="NCBI Taxonomy" id="1597"/>
    <lineage>
        <taxon>Bacteria</taxon>
        <taxon>Bacillati</taxon>
        <taxon>Bacillota</taxon>
        <taxon>Bacilli</taxon>
        <taxon>Lactobacillales</taxon>
        <taxon>Lactobacillaceae</taxon>
        <taxon>Lacticaseibacillus</taxon>
    </lineage>
</organism>
<evidence type="ECO:0000313" key="1">
    <source>
        <dbReference type="EMBL" id="MDB1565579.1"/>
    </source>
</evidence>
<name>A0AAW6A8N7_LACPA</name>
<sequence>MAQSLCIDGFLEDYPALVNPDFHDPSPDALIDIVIIAAEQTTAGEPFSIWVDGECPRDHESKEFSFNIDTEYRQPAIKYIGVK</sequence>
<reference evidence="1 2" key="1">
    <citation type="submission" date="2023-01" db="EMBL/GenBank/DDBJ databases">
        <title>Complete genome sequence of Lacticaseibacillus paracasei SRCM217440 isolated from Makgeolli.</title>
        <authorList>
            <person name="Yang H.-G."/>
            <person name="Jeong S.-J."/>
            <person name="Ha G.-S."/>
            <person name="Yang H.-J."/>
            <person name="Jeong D.-Y."/>
        </authorList>
    </citation>
    <scope>NUCLEOTIDE SEQUENCE [LARGE SCALE GENOMIC DNA]</scope>
    <source>
        <strain evidence="1 2">SRCM217440</strain>
    </source>
</reference>
<dbReference type="Proteomes" id="UP001212327">
    <property type="component" value="Unassembled WGS sequence"/>
</dbReference>
<dbReference type="AlphaFoldDB" id="A0AAW6A8N7"/>
<protein>
    <submittedName>
        <fullName evidence="1">Uncharacterized protein</fullName>
    </submittedName>
</protein>
<dbReference type="RefSeq" id="WP_272029139.1">
    <property type="nucleotide sequence ID" value="NZ_JAQLSF010000001.1"/>
</dbReference>
<dbReference type="EMBL" id="JAQLSF010000001">
    <property type="protein sequence ID" value="MDB1565579.1"/>
    <property type="molecule type" value="Genomic_DNA"/>
</dbReference>